<evidence type="ECO:0000256" key="8">
    <source>
        <dbReference type="ARBA" id="ARBA00011738"/>
    </source>
</evidence>
<evidence type="ECO:0000256" key="2">
    <source>
        <dbReference type="ARBA" id="ARBA00004123"/>
    </source>
</evidence>
<dbReference type="InterPro" id="IPR006899">
    <property type="entry name" value="HNF-1_N"/>
</dbReference>
<feature type="domain" description="Homeobox" evidence="32">
    <location>
        <begin position="189"/>
        <end position="270"/>
    </location>
</feature>
<dbReference type="PANTHER" id="PTHR11959">
    <property type="entry name" value="4-HYDROXYPHENYLPYRUVATE DIOXYGENASE"/>
    <property type="match status" value="1"/>
</dbReference>
<dbReference type="PROSITE" id="PS51819">
    <property type="entry name" value="VOC"/>
    <property type="match status" value="2"/>
</dbReference>
<keyword evidence="25" id="KW-0585">Phenylalanine catabolism</keyword>
<comment type="pathway">
    <text evidence="6">Amino-acid degradation; L-phenylalanine degradation; acetoacetate and fumarate from L-phenylalanine: step 3/6.</text>
</comment>
<evidence type="ECO:0000259" key="32">
    <source>
        <dbReference type="PROSITE" id="PS50071"/>
    </source>
</evidence>
<evidence type="ECO:0000256" key="23">
    <source>
        <dbReference type="ARBA" id="ARBA00023155"/>
    </source>
</evidence>
<dbReference type="Gene3D" id="1.10.260.40">
    <property type="entry name" value="lambda repressor-like DNA-binding domains"/>
    <property type="match status" value="1"/>
</dbReference>
<evidence type="ECO:0000256" key="14">
    <source>
        <dbReference type="ARBA" id="ARBA00022824"/>
    </source>
</evidence>
<dbReference type="CDD" id="cd00086">
    <property type="entry name" value="homeodomain"/>
    <property type="match status" value="1"/>
</dbReference>
<keyword evidence="17" id="KW-0560">Oxidoreductase</keyword>
<feature type="region of interest" description="Disordered" evidence="31">
    <location>
        <begin position="308"/>
        <end position="330"/>
    </location>
</feature>
<feature type="domain" description="HNF-p1" evidence="35">
    <location>
        <begin position="1"/>
        <end position="32"/>
    </location>
</feature>
<dbReference type="InterPro" id="IPR037523">
    <property type="entry name" value="VOC_core"/>
</dbReference>
<dbReference type="SUPFAM" id="SSF47413">
    <property type="entry name" value="lambda repressor-like DNA-binding domains"/>
    <property type="match status" value="1"/>
</dbReference>
<dbReference type="FunFam" id="3.10.180.10:FF:000022">
    <property type="entry name" value="4-hydroxyphenylpyruvate dioxygenase"/>
    <property type="match status" value="1"/>
</dbReference>
<dbReference type="PANTHER" id="PTHR11959:SF1">
    <property type="entry name" value="4-HYDROXYPHENYLPYRUVATE DIOXYGENASE"/>
    <property type="match status" value="1"/>
</dbReference>
<dbReference type="InterPro" id="IPR005956">
    <property type="entry name" value="4OHPhenylPyrv_dOase"/>
</dbReference>
<keyword evidence="11" id="KW-0963">Cytoplasm</keyword>
<dbReference type="CDD" id="cd07250">
    <property type="entry name" value="HPPD_C_like"/>
    <property type="match status" value="1"/>
</dbReference>
<dbReference type="InterPro" id="IPR001356">
    <property type="entry name" value="HD"/>
</dbReference>
<keyword evidence="24" id="KW-0804">Transcription</keyword>
<keyword evidence="23 30" id="KW-0371">Homeobox</keyword>
<dbReference type="InterPro" id="IPR041735">
    <property type="entry name" value="4OHPhenylPyrv_dOase_C"/>
</dbReference>
<evidence type="ECO:0000313" key="37">
    <source>
        <dbReference type="RefSeq" id="XP_031551508.1"/>
    </source>
</evidence>
<feature type="compositionally biased region" description="Polar residues" evidence="31">
    <location>
        <begin position="518"/>
        <end position="532"/>
    </location>
</feature>
<dbReference type="GO" id="GO:0003677">
    <property type="term" value="F:DNA binding"/>
    <property type="evidence" value="ECO:0007669"/>
    <property type="project" value="UniProtKB-UniRule"/>
</dbReference>
<dbReference type="Proteomes" id="UP000515163">
    <property type="component" value="Unplaced"/>
</dbReference>
<evidence type="ECO:0000256" key="4">
    <source>
        <dbReference type="ARBA" id="ARBA00004406"/>
    </source>
</evidence>
<comment type="cofactor">
    <cofactor evidence="1">
        <name>Fe cation</name>
        <dbReference type="ChEBI" id="CHEBI:24875"/>
    </cofactor>
</comment>
<evidence type="ECO:0000259" key="35">
    <source>
        <dbReference type="PROSITE" id="PS51937"/>
    </source>
</evidence>
<name>A0A6P8H8F0_ACTTE</name>
<evidence type="ECO:0000259" key="34">
    <source>
        <dbReference type="PROSITE" id="PS51936"/>
    </source>
</evidence>
<sequence>MASEVSDLQKNLLSALLDSGISRDVLVVTIDALLAQRQEKEIANTVNQVEQQCKQEPMSRAILLSESCSSGGESPRDYSPSEEISESSPSPVVNRGSVVDHLLRMDPWQAARVIKSYMQQHNIPQRETVESTGLNQSHLSQHLNKGTPMKSQKRAILYSWFEVKQKEIARQYSNPGKRTYSDDLESPSKKSRRNRFKWGPASTNLLYHSYEQQRNPSKEERETLVIQCNKAECEQRGVPYSNVEGLGPNLVTESRVYNWFANRRKEETFRMKLAIEAASSGFQESTGQNLSSPVTTQMSVISSKSTVVSSSSSLGPPNMRSPLSSPVQSCSSFHVTENQSITTAATGSGSREQALPSVGTLMQTASNVDSNTLAGHRMMHGMPSQVPEHSPMLSNNTIPGGPPQLSMTITPISTNQIVGSCASQAMQAMAGRHISMHPIPITTFPNTPSSMVSTEVSNYFHQGILATPNCGVPSVTVSHIAQAQSPIVTVQHHPNNARGNERHVVHHHTRRNVTNTQSPVIQTTKRQTIQDPSQEHGAKQINRSGNVSNNDETPGVNGEHVIHHVVQAISEDHLDDSPDHDTLTVPEDSEKHPKTADVIDGLDVTVKMEVNGENVEEVVDSIGETVTIETTESCDSSPLKDSRKESARYEMGFSNNEAVVVRVNGSHGDERGSTSYTEKGEKPNVGKMIAFDHVTLWVGNAKQAASFYCTRMGFEPMAYKGLETGSREEVSHAVRQDKIIFVLKSALVPNNEVTEAMGKHLTFHGDGVKDVAFEVEDCIGLYKESVKRGAKSVKEPWEESDENGTVTFATVQTYGDVTHTFVERKNYTGLFLPGYKPPLYQDKLLAKLPQSKLNFIDHIVGNQPNDQMVPVADWYEKSLQFHRFWSVDDKQIHTEYSALRSIVVTNYEETIKMPLNEPAPGKRKSQIQEYIDYYGSAGVQHIALNTSDIITTVTNLKERGMVFLSIPDKYYDNLRERLKTANITVKQSLDVLQQLKILVDFDEHGYLLQIFTKPVQDRPTLFLEVIERHNHTGFGVGNFKALFESIEADQRQRGN</sequence>
<evidence type="ECO:0000256" key="25">
    <source>
        <dbReference type="ARBA" id="ARBA00023232"/>
    </source>
</evidence>
<dbReference type="InterPro" id="IPR023219">
    <property type="entry name" value="HNF1_dimer_N_dom_sf"/>
</dbReference>
<keyword evidence="13" id="KW-0677">Repeat</keyword>
<evidence type="ECO:0000256" key="17">
    <source>
        <dbReference type="ARBA" id="ARBA00023002"/>
    </source>
</evidence>
<feature type="region of interest" description="Disordered" evidence="31">
    <location>
        <begin position="67"/>
        <end position="93"/>
    </location>
</feature>
<protein>
    <recommendedName>
        <fullName evidence="10">4-hydroxyphenylpyruvate dioxygenase</fullName>
        <ecNumber evidence="9">1.13.11.27</ecNumber>
    </recommendedName>
    <alternativeName>
        <fullName evidence="27">4-hydroxyphenylpyruvic acid oxidase</fullName>
    </alternativeName>
</protein>
<comment type="function">
    <text evidence="28">Catalyzes the conversion of 4-hydroxyphenylpyruvic acid to homogentisic acid, one of the steps in tyrosine catabolism.</text>
</comment>
<dbReference type="InterPro" id="IPR041736">
    <property type="entry name" value="4OHPhenylPyrv_dOase_N"/>
</dbReference>
<evidence type="ECO:0000256" key="29">
    <source>
        <dbReference type="ARBA" id="ARBA00048047"/>
    </source>
</evidence>
<dbReference type="GO" id="GO:0045893">
    <property type="term" value="P:positive regulation of DNA-templated transcription"/>
    <property type="evidence" value="ECO:0007669"/>
    <property type="project" value="InterPro"/>
</dbReference>
<feature type="domain" description="VOC" evidence="33">
    <location>
        <begin position="855"/>
        <end position="1013"/>
    </location>
</feature>
<feature type="compositionally biased region" description="Low complexity" evidence="31">
    <location>
        <begin position="321"/>
        <end position="330"/>
    </location>
</feature>
<dbReference type="InterPro" id="IPR029068">
    <property type="entry name" value="Glyas_Bleomycin-R_OHBP_Dase"/>
</dbReference>
<dbReference type="KEGG" id="aten:116288807"/>
<dbReference type="GO" id="GO:0003868">
    <property type="term" value="F:4-hydroxyphenylpyruvate dioxygenase activity"/>
    <property type="evidence" value="ECO:0007669"/>
    <property type="project" value="UniProtKB-EC"/>
</dbReference>
<feature type="region of interest" description="Disordered" evidence="31">
    <location>
        <begin position="518"/>
        <end position="557"/>
    </location>
</feature>
<evidence type="ECO:0000256" key="6">
    <source>
        <dbReference type="ARBA" id="ARBA00005162"/>
    </source>
</evidence>
<keyword evidence="26 30" id="KW-0539">Nucleus</keyword>
<keyword evidence="21 30" id="KW-0238">DNA-binding</keyword>
<keyword evidence="12" id="KW-0479">Metal-binding</keyword>
<dbReference type="SUPFAM" id="SSF54593">
    <property type="entry name" value="Glyoxalase/Bleomycin resistance protein/Dihydroxybiphenyl dioxygenase"/>
    <property type="match status" value="1"/>
</dbReference>
<proteinExistence type="inferred from homology"/>
<dbReference type="InterPro" id="IPR044866">
    <property type="entry name" value="HNF_P1"/>
</dbReference>
<dbReference type="EC" id="1.13.11.27" evidence="9"/>
<dbReference type="SUPFAM" id="SSF100957">
    <property type="entry name" value="Dimerization cofactor of HNF-1 alpha"/>
    <property type="match status" value="1"/>
</dbReference>
<dbReference type="CDD" id="cd08342">
    <property type="entry name" value="HPPD_N_like"/>
    <property type="match status" value="1"/>
</dbReference>
<dbReference type="OrthoDB" id="414569at2759"/>
<keyword evidence="36" id="KW-1185">Reference proteome</keyword>
<accession>A0A6P8H8F0</accession>
<evidence type="ECO:0000256" key="10">
    <source>
        <dbReference type="ARBA" id="ARBA00018452"/>
    </source>
</evidence>
<evidence type="ECO:0000256" key="16">
    <source>
        <dbReference type="ARBA" id="ARBA00022964"/>
    </source>
</evidence>
<evidence type="ECO:0000256" key="22">
    <source>
        <dbReference type="ARBA" id="ARBA00023136"/>
    </source>
</evidence>
<organism evidence="36 37">
    <name type="scientific">Actinia tenebrosa</name>
    <name type="common">Australian red waratah sea anemone</name>
    <dbReference type="NCBI Taxonomy" id="6105"/>
    <lineage>
        <taxon>Eukaryota</taxon>
        <taxon>Metazoa</taxon>
        <taxon>Cnidaria</taxon>
        <taxon>Anthozoa</taxon>
        <taxon>Hexacorallia</taxon>
        <taxon>Actiniaria</taxon>
        <taxon>Actiniidae</taxon>
        <taxon>Actinia</taxon>
    </lineage>
</organism>
<comment type="similarity">
    <text evidence="7">Belongs to the 4HPPD family.</text>
</comment>
<feature type="region of interest" description="Disordered" evidence="31">
    <location>
        <begin position="172"/>
        <end position="196"/>
    </location>
</feature>
<gene>
    <name evidence="37" type="primary">LOC116288807</name>
</gene>
<dbReference type="PROSITE" id="PS51936">
    <property type="entry name" value="POU_4"/>
    <property type="match status" value="1"/>
</dbReference>
<keyword evidence="18" id="KW-0408">Iron</keyword>
<evidence type="ECO:0000256" key="20">
    <source>
        <dbReference type="ARBA" id="ARBA00023034"/>
    </source>
</evidence>
<dbReference type="SMART" id="SM00389">
    <property type="entry name" value="HOX"/>
    <property type="match status" value="1"/>
</dbReference>
<evidence type="ECO:0000256" key="3">
    <source>
        <dbReference type="ARBA" id="ARBA00004395"/>
    </source>
</evidence>
<evidence type="ECO:0000259" key="33">
    <source>
        <dbReference type="PROSITE" id="PS51819"/>
    </source>
</evidence>
<evidence type="ECO:0000256" key="28">
    <source>
        <dbReference type="ARBA" id="ARBA00033727"/>
    </source>
</evidence>
<feature type="compositionally biased region" description="Polar residues" evidence="31">
    <location>
        <begin position="541"/>
        <end position="552"/>
    </location>
</feature>
<dbReference type="Gene3D" id="1.10.10.60">
    <property type="entry name" value="Homeodomain-like"/>
    <property type="match status" value="1"/>
</dbReference>
<keyword evidence="16" id="KW-0223">Dioxygenase</keyword>
<keyword evidence="22" id="KW-0472">Membrane</keyword>
<dbReference type="InterPro" id="IPR044869">
    <property type="entry name" value="HNF-1_POU"/>
</dbReference>
<dbReference type="GeneID" id="116288807"/>
<evidence type="ECO:0000256" key="18">
    <source>
        <dbReference type="ARBA" id="ARBA00023004"/>
    </source>
</evidence>
<dbReference type="GO" id="GO:0006572">
    <property type="term" value="P:L-tyrosine catabolic process"/>
    <property type="evidence" value="ECO:0007669"/>
    <property type="project" value="UniProtKB-KW"/>
</dbReference>
<dbReference type="PROSITE" id="PS50071">
    <property type="entry name" value="HOMEOBOX_2"/>
    <property type="match status" value="1"/>
</dbReference>
<evidence type="ECO:0000256" key="30">
    <source>
        <dbReference type="PROSITE-ProRule" id="PRU00108"/>
    </source>
</evidence>
<keyword evidence="19" id="KW-0805">Transcription regulation</keyword>
<dbReference type="InterPro" id="IPR009057">
    <property type="entry name" value="Homeodomain-like_sf"/>
</dbReference>
<evidence type="ECO:0000256" key="24">
    <source>
        <dbReference type="ARBA" id="ARBA00023163"/>
    </source>
</evidence>
<comment type="subunit">
    <text evidence="8">Homodimer.</text>
</comment>
<dbReference type="NCBIfam" id="TIGR01263">
    <property type="entry name" value="4HPPD"/>
    <property type="match status" value="1"/>
</dbReference>
<evidence type="ECO:0000256" key="31">
    <source>
        <dbReference type="SAM" id="MobiDB-lite"/>
    </source>
</evidence>
<evidence type="ECO:0000256" key="11">
    <source>
        <dbReference type="ARBA" id="ARBA00022490"/>
    </source>
</evidence>
<evidence type="ECO:0000256" key="21">
    <source>
        <dbReference type="ARBA" id="ARBA00023125"/>
    </source>
</evidence>
<dbReference type="AlphaFoldDB" id="A0A6P8H8F0"/>
<evidence type="ECO:0000256" key="1">
    <source>
        <dbReference type="ARBA" id="ARBA00001962"/>
    </source>
</evidence>
<dbReference type="PROSITE" id="PS51937">
    <property type="entry name" value="HNF_P1"/>
    <property type="match status" value="1"/>
</dbReference>
<evidence type="ECO:0000256" key="19">
    <source>
        <dbReference type="ARBA" id="ARBA00023015"/>
    </source>
</evidence>
<dbReference type="InParanoid" id="A0A6P8H8F0"/>
<dbReference type="GO" id="GO:0000139">
    <property type="term" value="C:Golgi membrane"/>
    <property type="evidence" value="ECO:0007669"/>
    <property type="project" value="UniProtKB-SubCell"/>
</dbReference>
<keyword evidence="15" id="KW-0828">Tyrosine catabolism</keyword>
<evidence type="ECO:0000256" key="27">
    <source>
        <dbReference type="ARBA" id="ARBA00029786"/>
    </source>
</evidence>
<reference evidence="37" key="1">
    <citation type="submission" date="2025-08" db="UniProtKB">
        <authorList>
            <consortium name="RefSeq"/>
        </authorList>
    </citation>
    <scope>IDENTIFICATION</scope>
    <source>
        <tissue evidence="37">Tentacle</tissue>
    </source>
</reference>
<evidence type="ECO:0000256" key="15">
    <source>
        <dbReference type="ARBA" id="ARBA00022878"/>
    </source>
</evidence>
<dbReference type="GO" id="GO:0046872">
    <property type="term" value="F:metal ion binding"/>
    <property type="evidence" value="ECO:0007669"/>
    <property type="project" value="UniProtKB-KW"/>
</dbReference>
<keyword evidence="14" id="KW-0256">Endoplasmic reticulum</keyword>
<keyword evidence="20" id="KW-0333">Golgi apparatus</keyword>
<dbReference type="Gene3D" id="3.10.180.10">
    <property type="entry name" value="2,3-Dihydroxybiphenyl 1,2-Dioxygenase, domain 1"/>
    <property type="match status" value="2"/>
</dbReference>
<feature type="domain" description="VOC" evidence="33">
    <location>
        <begin position="690"/>
        <end position="824"/>
    </location>
</feature>
<dbReference type="GO" id="GO:0006559">
    <property type="term" value="P:L-phenylalanine catabolic process"/>
    <property type="evidence" value="ECO:0007669"/>
    <property type="project" value="UniProtKB-KW"/>
</dbReference>
<evidence type="ECO:0000256" key="9">
    <source>
        <dbReference type="ARBA" id="ARBA00013222"/>
    </source>
</evidence>
<dbReference type="InterPro" id="IPR004360">
    <property type="entry name" value="Glyas_Fos-R_dOase_dom"/>
</dbReference>
<evidence type="ECO:0000256" key="13">
    <source>
        <dbReference type="ARBA" id="ARBA00022737"/>
    </source>
</evidence>
<dbReference type="InterPro" id="IPR010982">
    <property type="entry name" value="Lambda_DNA-bd_dom_sf"/>
</dbReference>
<dbReference type="GO" id="GO:0005789">
    <property type="term" value="C:endoplasmic reticulum membrane"/>
    <property type="evidence" value="ECO:0007669"/>
    <property type="project" value="UniProtKB-SubCell"/>
</dbReference>
<dbReference type="Pfam" id="PF00903">
    <property type="entry name" value="Glyoxalase"/>
    <property type="match status" value="2"/>
</dbReference>
<evidence type="ECO:0000256" key="26">
    <source>
        <dbReference type="ARBA" id="ARBA00023242"/>
    </source>
</evidence>
<feature type="DNA-binding region" description="Homeobox" evidence="30">
    <location>
        <begin position="191"/>
        <end position="271"/>
    </location>
</feature>
<dbReference type="GO" id="GO:0042803">
    <property type="term" value="F:protein homodimerization activity"/>
    <property type="evidence" value="ECO:0007669"/>
    <property type="project" value="UniProtKB-ARBA"/>
</dbReference>
<comment type="subcellular location">
    <subcellularLocation>
        <location evidence="5">Cytoplasm</location>
    </subcellularLocation>
    <subcellularLocation>
        <location evidence="4">Endoplasmic reticulum membrane</location>
        <topology evidence="4">Peripheral membrane protein</topology>
    </subcellularLocation>
    <subcellularLocation>
        <location evidence="3">Golgi apparatus membrane</location>
        <topology evidence="3">Peripheral membrane protein</topology>
    </subcellularLocation>
    <subcellularLocation>
        <location evidence="2 30">Nucleus</location>
    </subcellularLocation>
</comment>
<feature type="domain" description="POU-specific atypical" evidence="34">
    <location>
        <begin position="82"/>
        <end position="177"/>
    </location>
</feature>
<dbReference type="RefSeq" id="XP_031551508.1">
    <property type="nucleotide sequence ID" value="XM_031695648.1"/>
</dbReference>
<dbReference type="GO" id="GO:0005634">
    <property type="term" value="C:nucleus"/>
    <property type="evidence" value="ECO:0007669"/>
    <property type="project" value="UniProtKB-SubCell"/>
</dbReference>
<feature type="region of interest" description="Disordered" evidence="31">
    <location>
        <begin position="572"/>
        <end position="594"/>
    </location>
</feature>
<evidence type="ECO:0000256" key="7">
    <source>
        <dbReference type="ARBA" id="ARBA00005877"/>
    </source>
</evidence>
<comment type="catalytic activity">
    <reaction evidence="29">
        <text>3-(4-hydroxyphenyl)pyruvate + O2 = homogentisate + CO2</text>
        <dbReference type="Rhea" id="RHEA:16189"/>
        <dbReference type="ChEBI" id="CHEBI:15379"/>
        <dbReference type="ChEBI" id="CHEBI:16169"/>
        <dbReference type="ChEBI" id="CHEBI:16526"/>
        <dbReference type="ChEBI" id="CHEBI:36242"/>
        <dbReference type="EC" id="1.13.11.27"/>
    </reaction>
    <physiologicalReaction direction="left-to-right" evidence="29">
        <dbReference type="Rhea" id="RHEA:16190"/>
    </physiologicalReaction>
</comment>
<dbReference type="Pfam" id="PF04814">
    <property type="entry name" value="HNF-1_N"/>
    <property type="match status" value="1"/>
</dbReference>
<evidence type="ECO:0000256" key="12">
    <source>
        <dbReference type="ARBA" id="ARBA00022723"/>
    </source>
</evidence>
<evidence type="ECO:0000256" key="5">
    <source>
        <dbReference type="ARBA" id="ARBA00004496"/>
    </source>
</evidence>
<evidence type="ECO:0000313" key="36">
    <source>
        <dbReference type="Proteomes" id="UP000515163"/>
    </source>
</evidence>
<dbReference type="SUPFAM" id="SSF46689">
    <property type="entry name" value="Homeodomain-like"/>
    <property type="match status" value="1"/>
</dbReference>